<feature type="compositionally biased region" description="Low complexity" evidence="1">
    <location>
        <begin position="234"/>
        <end position="307"/>
    </location>
</feature>
<dbReference type="AlphaFoldDB" id="A0AAJ1TIZ3"/>
<dbReference type="EMBL" id="JAUSUV010000008">
    <property type="protein sequence ID" value="MDQ0417802.1"/>
    <property type="molecule type" value="Genomic_DNA"/>
</dbReference>
<dbReference type="GO" id="GO:0030020">
    <property type="term" value="F:extracellular matrix structural constituent conferring tensile strength"/>
    <property type="evidence" value="ECO:0007669"/>
    <property type="project" value="TreeGrafter"/>
</dbReference>
<feature type="compositionally biased region" description="Gly residues" evidence="1">
    <location>
        <begin position="341"/>
        <end position="374"/>
    </location>
</feature>
<protein>
    <recommendedName>
        <fullName evidence="4">Collagen-like protein</fullName>
    </recommendedName>
</protein>
<reference evidence="2 3" key="1">
    <citation type="submission" date="2023-07" db="EMBL/GenBank/DDBJ databases">
        <title>Genomic Encyclopedia of Type Strains, Phase IV (KMG-IV): sequencing the most valuable type-strain genomes for metagenomic binning, comparative biology and taxonomic classification.</title>
        <authorList>
            <person name="Goeker M."/>
        </authorList>
    </citation>
    <scope>NUCLEOTIDE SEQUENCE [LARGE SCALE GENOMIC DNA]</scope>
    <source>
        <strain evidence="2 3">DSM 46876</strain>
    </source>
</reference>
<dbReference type="PANTHER" id="PTHR24023">
    <property type="entry name" value="COLLAGEN ALPHA"/>
    <property type="match status" value="1"/>
</dbReference>
<dbReference type="PANTHER" id="PTHR24023:SF1095">
    <property type="entry name" value="EGF-LIKE DOMAIN-CONTAINING PROTEIN"/>
    <property type="match status" value="1"/>
</dbReference>
<dbReference type="InterPro" id="IPR008160">
    <property type="entry name" value="Collagen"/>
</dbReference>
<organism evidence="2 3">
    <name type="scientific">Croceifilum oryzae</name>
    <dbReference type="NCBI Taxonomy" id="1553429"/>
    <lineage>
        <taxon>Bacteria</taxon>
        <taxon>Bacillati</taxon>
        <taxon>Bacillota</taxon>
        <taxon>Bacilli</taxon>
        <taxon>Bacillales</taxon>
        <taxon>Thermoactinomycetaceae</taxon>
        <taxon>Croceifilum</taxon>
    </lineage>
</organism>
<evidence type="ECO:0008006" key="4">
    <source>
        <dbReference type="Google" id="ProtNLM"/>
    </source>
</evidence>
<accession>A0AAJ1TIZ3</accession>
<dbReference type="InterPro" id="IPR058705">
    <property type="entry name" value="A_ENA"/>
</dbReference>
<dbReference type="Pfam" id="PF26595">
    <property type="entry name" value="A_ENA"/>
    <property type="match status" value="1"/>
</dbReference>
<keyword evidence="3" id="KW-1185">Reference proteome</keyword>
<evidence type="ECO:0000313" key="3">
    <source>
        <dbReference type="Proteomes" id="UP001238450"/>
    </source>
</evidence>
<evidence type="ECO:0000256" key="1">
    <source>
        <dbReference type="SAM" id="MobiDB-lite"/>
    </source>
</evidence>
<feature type="compositionally biased region" description="Low complexity" evidence="1">
    <location>
        <begin position="313"/>
        <end position="322"/>
    </location>
</feature>
<proteinExistence type="predicted"/>
<dbReference type="RefSeq" id="WP_307253067.1">
    <property type="nucleotide sequence ID" value="NZ_JAUSUV010000008.1"/>
</dbReference>
<dbReference type="InterPro" id="IPR050149">
    <property type="entry name" value="Collagen_superfamily"/>
</dbReference>
<dbReference type="GO" id="GO:0031012">
    <property type="term" value="C:extracellular matrix"/>
    <property type="evidence" value="ECO:0007669"/>
    <property type="project" value="TreeGrafter"/>
</dbReference>
<dbReference type="GO" id="GO:0005615">
    <property type="term" value="C:extracellular space"/>
    <property type="evidence" value="ECO:0007669"/>
    <property type="project" value="TreeGrafter"/>
</dbReference>
<dbReference type="GO" id="GO:0030198">
    <property type="term" value="P:extracellular matrix organization"/>
    <property type="evidence" value="ECO:0007669"/>
    <property type="project" value="TreeGrafter"/>
</dbReference>
<name>A0AAJ1TIZ3_9BACL</name>
<feature type="region of interest" description="Disordered" evidence="1">
    <location>
        <begin position="234"/>
        <end position="394"/>
    </location>
</feature>
<feature type="region of interest" description="Disordered" evidence="1">
    <location>
        <begin position="89"/>
        <end position="153"/>
    </location>
</feature>
<evidence type="ECO:0000313" key="2">
    <source>
        <dbReference type="EMBL" id="MDQ0417802.1"/>
    </source>
</evidence>
<comment type="caution">
    <text evidence="2">The sequence shown here is derived from an EMBL/GenBank/DDBJ whole genome shotgun (WGS) entry which is preliminary data.</text>
</comment>
<sequence>MSQANIPNISPNISITREDAVNLLLSSIALEELGLSHIINAEGEKLQYVLGTLPGVSTTFQPTITDLLTINVIGKKEWILNEKLENVLGTDVTRGPTGPQGPVGATGSSGGPPGPPGGTGPQGPQGTVGAIGATGGTGPLGPQGPQGPTGSFATGGTLFVVQGNSGASGTVPLGFGDTLNFISNALEISVTPGSANVRLDVPTGASGAIANIIKSILDQFGFTGLTGLAGTTGLTGVTGPQGDTGPLGPQGPQGDTGPLGPLGPQGDTGPLGPQGPQGDTGPLGPLGPQGDTGPLGPQGPQGDTGPLGPQGPQGPQGDTGPLGPQGPQGPQGDTGPLGPQGPQGGTGPLGPQGPQGGTGPLGPQGPQGGTGPLGPQGPQGPTGPQGGTGPTGTLSSVSISYFGDSSTTNLQIAPSAFLVYNLADKTDPNLPLVAGATGFQVQIPGLYYMAVTISVAPGSVGVFEYTINGAAVSNTLFSVGGATGVGASSVTIPYIRQMSAGQTISVRNGGVNSVTLQSGTQPITTRRPAYAGISIMKIN</sequence>
<feature type="compositionally biased region" description="Low complexity" evidence="1">
    <location>
        <begin position="328"/>
        <end position="337"/>
    </location>
</feature>
<gene>
    <name evidence="2" type="ORF">J2Z48_001986</name>
</gene>
<dbReference type="Pfam" id="PF01391">
    <property type="entry name" value="Collagen"/>
    <property type="match status" value="1"/>
</dbReference>
<feature type="compositionally biased region" description="Gly residues" evidence="1">
    <location>
        <begin position="132"/>
        <end position="141"/>
    </location>
</feature>
<dbReference type="Proteomes" id="UP001238450">
    <property type="component" value="Unassembled WGS sequence"/>
</dbReference>